<dbReference type="Proteomes" id="UP000067476">
    <property type="component" value="Chromosome"/>
</dbReference>
<keyword evidence="1 2" id="KW-0812">Transmembrane</keyword>
<protein>
    <submittedName>
        <fullName evidence="2">Transmembrane protein</fullName>
    </submittedName>
</protein>
<dbReference type="KEGG" id="sll:SLITO_v1c08370"/>
<reference evidence="2 3" key="1">
    <citation type="journal article" date="2015" name="Genome Announc.">
        <title>Complete Genome Sequence of Spiroplasma litorale TN-1T (DSM 21781), a Bacterium Isolated from a Green-Eyed Horsefly (Tabanus nigrovittatus).</title>
        <authorList>
            <person name="Lo W.S."/>
            <person name="Lai Y.C."/>
            <person name="Lien Y.W."/>
            <person name="Wang T.H."/>
            <person name="Kuo C.H."/>
        </authorList>
    </citation>
    <scope>NUCLEOTIDE SEQUENCE [LARGE SCALE GENOMIC DNA]</scope>
    <source>
        <strain evidence="2 3">TN-1</strain>
    </source>
</reference>
<sequence length="293" mass="34281">MNNNSNNNENNEKEHDVLEHNNDKNSKKDHYHEEHHYDIFGNHDDVKEDDFNWKTSIYTSKRNLTFRLTLSAMMLAIAIGATAMDMYIEHLIVPIDGVILPTRFLDILVITLSIGSLGPIFSSCIAFIVPWIHMLLHGGAIHNPLSSLVDAFGYFIFIWVLWFLYYFVFKNSYTHKHPNNKIDLIKRWVPMAAFVPVITIVFTMINVLIIYLNSGSGEELHDHEEHSVMKLINYLSEEEHEHEHHHANWTSFSNKLWTYTFIIFGIELARFTICYSLFGVLEPQMKKINHIYK</sequence>
<keyword evidence="1" id="KW-0472">Membrane</keyword>
<gene>
    <name evidence="2" type="ORF">SLITO_v1c08370</name>
</gene>
<organism evidence="2 3">
    <name type="scientific">Spiroplasma litorale</name>
    <dbReference type="NCBI Taxonomy" id="216942"/>
    <lineage>
        <taxon>Bacteria</taxon>
        <taxon>Bacillati</taxon>
        <taxon>Mycoplasmatota</taxon>
        <taxon>Mollicutes</taxon>
        <taxon>Entomoplasmatales</taxon>
        <taxon>Spiroplasmataceae</taxon>
        <taxon>Spiroplasma</taxon>
    </lineage>
</organism>
<feature type="transmembrane region" description="Helical" evidence="1">
    <location>
        <begin position="64"/>
        <end position="83"/>
    </location>
</feature>
<dbReference type="STRING" id="216942.SLITO_v1c08370"/>
<dbReference type="OrthoDB" id="396721at2"/>
<evidence type="ECO:0000256" key="1">
    <source>
        <dbReference type="SAM" id="Phobius"/>
    </source>
</evidence>
<dbReference type="Gene3D" id="1.10.1760.20">
    <property type="match status" value="1"/>
</dbReference>
<evidence type="ECO:0000313" key="2">
    <source>
        <dbReference type="EMBL" id="AKX34452.1"/>
    </source>
</evidence>
<dbReference type="PATRIC" id="fig|216942.3.peg.852"/>
<feature type="transmembrane region" description="Helical" evidence="1">
    <location>
        <begin position="256"/>
        <end position="278"/>
    </location>
</feature>
<accession>A0A0K1W2Y4</accession>
<feature type="transmembrane region" description="Helical" evidence="1">
    <location>
        <begin position="188"/>
        <end position="212"/>
    </location>
</feature>
<keyword evidence="3" id="KW-1185">Reference proteome</keyword>
<name>A0A0K1W2Y4_9MOLU</name>
<dbReference type="RefSeq" id="WP_075058543.1">
    <property type="nucleotide sequence ID" value="NZ_CP012357.1"/>
</dbReference>
<keyword evidence="1" id="KW-1133">Transmembrane helix</keyword>
<proteinExistence type="predicted"/>
<feature type="transmembrane region" description="Helical" evidence="1">
    <location>
        <begin position="151"/>
        <end position="168"/>
    </location>
</feature>
<evidence type="ECO:0000313" key="3">
    <source>
        <dbReference type="Proteomes" id="UP000067476"/>
    </source>
</evidence>
<dbReference type="AlphaFoldDB" id="A0A0K1W2Y4"/>
<dbReference type="EMBL" id="CP012357">
    <property type="protein sequence ID" value="AKX34452.1"/>
    <property type="molecule type" value="Genomic_DNA"/>
</dbReference>
<feature type="transmembrane region" description="Helical" evidence="1">
    <location>
        <begin position="104"/>
        <end position="131"/>
    </location>
</feature>